<evidence type="ECO:0000313" key="3">
    <source>
        <dbReference type="Proteomes" id="UP000499080"/>
    </source>
</evidence>
<keyword evidence="1" id="KW-0472">Membrane</keyword>
<name>A0A4Y2WK68_ARAVE</name>
<organism evidence="2 3">
    <name type="scientific">Araneus ventricosus</name>
    <name type="common">Orbweaver spider</name>
    <name type="synonym">Epeira ventricosa</name>
    <dbReference type="NCBI Taxonomy" id="182803"/>
    <lineage>
        <taxon>Eukaryota</taxon>
        <taxon>Metazoa</taxon>
        <taxon>Ecdysozoa</taxon>
        <taxon>Arthropoda</taxon>
        <taxon>Chelicerata</taxon>
        <taxon>Arachnida</taxon>
        <taxon>Araneae</taxon>
        <taxon>Araneomorphae</taxon>
        <taxon>Entelegynae</taxon>
        <taxon>Araneoidea</taxon>
        <taxon>Araneidae</taxon>
        <taxon>Araneus</taxon>
    </lineage>
</organism>
<proteinExistence type="predicted"/>
<keyword evidence="1" id="KW-1133">Transmembrane helix</keyword>
<gene>
    <name evidence="2" type="ORF">AVEN_186091_1</name>
</gene>
<dbReference type="AlphaFoldDB" id="A0A4Y2WK68"/>
<keyword evidence="1" id="KW-0812">Transmembrane</keyword>
<dbReference type="EMBL" id="BGPR01061046">
    <property type="protein sequence ID" value="GBO36780.1"/>
    <property type="molecule type" value="Genomic_DNA"/>
</dbReference>
<evidence type="ECO:0000313" key="2">
    <source>
        <dbReference type="EMBL" id="GBO36780.1"/>
    </source>
</evidence>
<dbReference type="Proteomes" id="UP000499080">
    <property type="component" value="Unassembled WGS sequence"/>
</dbReference>
<feature type="transmembrane region" description="Helical" evidence="1">
    <location>
        <begin position="54"/>
        <end position="73"/>
    </location>
</feature>
<keyword evidence="3" id="KW-1185">Reference proteome</keyword>
<sequence>MSLPPGGTSTWMRSNRGLAYLVGIVMVVWLVGSTSEYGSYRDPCKRGWGSHDPLVMGAILRSTLVAGFCRVGLSFRFIGRLRARSGYFDMNYQKYRRQNKIIKA</sequence>
<evidence type="ECO:0000256" key="1">
    <source>
        <dbReference type="SAM" id="Phobius"/>
    </source>
</evidence>
<protein>
    <submittedName>
        <fullName evidence="2">Uncharacterized protein</fullName>
    </submittedName>
</protein>
<reference evidence="2 3" key="1">
    <citation type="journal article" date="2019" name="Sci. Rep.">
        <title>Orb-weaving spider Araneus ventricosus genome elucidates the spidroin gene catalogue.</title>
        <authorList>
            <person name="Kono N."/>
            <person name="Nakamura H."/>
            <person name="Ohtoshi R."/>
            <person name="Moran D.A.P."/>
            <person name="Shinohara A."/>
            <person name="Yoshida Y."/>
            <person name="Fujiwara M."/>
            <person name="Mori M."/>
            <person name="Tomita M."/>
            <person name="Arakawa K."/>
        </authorList>
    </citation>
    <scope>NUCLEOTIDE SEQUENCE [LARGE SCALE GENOMIC DNA]</scope>
</reference>
<comment type="caution">
    <text evidence="2">The sequence shown here is derived from an EMBL/GenBank/DDBJ whole genome shotgun (WGS) entry which is preliminary data.</text>
</comment>
<accession>A0A4Y2WK68</accession>
<feature type="transmembrane region" description="Helical" evidence="1">
    <location>
        <begin position="17"/>
        <end position="34"/>
    </location>
</feature>